<sequence length="79" mass="8307">MVAGRWSSTRAGILGCAGWACCLILAALGQRRRDAAVTARHLAGHIARGSMGTASRQMRSMGAQIWVLQSRLEIGGGRG</sequence>
<evidence type="ECO:0008006" key="3">
    <source>
        <dbReference type="Google" id="ProtNLM"/>
    </source>
</evidence>
<proteinExistence type="predicted"/>
<dbReference type="EMBL" id="JBEDUW010000001">
    <property type="protein sequence ID" value="KAK9950379.1"/>
    <property type="molecule type" value="Genomic_DNA"/>
</dbReference>
<name>A0AAW1YP70_RUBAR</name>
<gene>
    <name evidence="1" type="ORF">M0R45_005872</name>
</gene>
<accession>A0AAW1YP70</accession>
<keyword evidence="2" id="KW-1185">Reference proteome</keyword>
<evidence type="ECO:0000313" key="1">
    <source>
        <dbReference type="EMBL" id="KAK9950379.1"/>
    </source>
</evidence>
<dbReference type="Proteomes" id="UP001457282">
    <property type="component" value="Unassembled WGS sequence"/>
</dbReference>
<reference evidence="1 2" key="1">
    <citation type="journal article" date="2023" name="G3 (Bethesda)">
        <title>A chromosome-length genome assembly and annotation of blackberry (Rubus argutus, cv. 'Hillquist').</title>
        <authorList>
            <person name="Bruna T."/>
            <person name="Aryal R."/>
            <person name="Dudchenko O."/>
            <person name="Sargent D.J."/>
            <person name="Mead D."/>
            <person name="Buti M."/>
            <person name="Cavallini A."/>
            <person name="Hytonen T."/>
            <person name="Andres J."/>
            <person name="Pham M."/>
            <person name="Weisz D."/>
            <person name="Mascagni F."/>
            <person name="Usai G."/>
            <person name="Natali L."/>
            <person name="Bassil N."/>
            <person name="Fernandez G.E."/>
            <person name="Lomsadze A."/>
            <person name="Armour M."/>
            <person name="Olukolu B."/>
            <person name="Poorten T."/>
            <person name="Britton C."/>
            <person name="Davik J."/>
            <person name="Ashrafi H."/>
            <person name="Aiden E.L."/>
            <person name="Borodovsky M."/>
            <person name="Worthington M."/>
        </authorList>
    </citation>
    <scope>NUCLEOTIDE SEQUENCE [LARGE SCALE GENOMIC DNA]</scope>
    <source>
        <strain evidence="1">PI 553951</strain>
    </source>
</reference>
<dbReference type="AlphaFoldDB" id="A0AAW1YP70"/>
<organism evidence="1 2">
    <name type="scientific">Rubus argutus</name>
    <name type="common">Southern blackberry</name>
    <dbReference type="NCBI Taxonomy" id="59490"/>
    <lineage>
        <taxon>Eukaryota</taxon>
        <taxon>Viridiplantae</taxon>
        <taxon>Streptophyta</taxon>
        <taxon>Embryophyta</taxon>
        <taxon>Tracheophyta</taxon>
        <taxon>Spermatophyta</taxon>
        <taxon>Magnoliopsida</taxon>
        <taxon>eudicotyledons</taxon>
        <taxon>Gunneridae</taxon>
        <taxon>Pentapetalae</taxon>
        <taxon>rosids</taxon>
        <taxon>fabids</taxon>
        <taxon>Rosales</taxon>
        <taxon>Rosaceae</taxon>
        <taxon>Rosoideae</taxon>
        <taxon>Rosoideae incertae sedis</taxon>
        <taxon>Rubus</taxon>
    </lineage>
</organism>
<protein>
    <recommendedName>
        <fullName evidence="3">Secreted protein</fullName>
    </recommendedName>
</protein>
<evidence type="ECO:0000313" key="2">
    <source>
        <dbReference type="Proteomes" id="UP001457282"/>
    </source>
</evidence>
<comment type="caution">
    <text evidence="1">The sequence shown here is derived from an EMBL/GenBank/DDBJ whole genome shotgun (WGS) entry which is preliminary data.</text>
</comment>